<evidence type="ECO:0000256" key="11">
    <source>
        <dbReference type="ARBA" id="ARBA00048899"/>
    </source>
</evidence>
<evidence type="ECO:0000256" key="1">
    <source>
        <dbReference type="ARBA" id="ARBA00004477"/>
    </source>
</evidence>
<dbReference type="EnsemblPlants" id="Solyc01g089903.1.1">
    <property type="protein sequence ID" value="Solyc01g089903.1.1"/>
    <property type="gene ID" value="Solyc01g089903.1"/>
</dbReference>
<evidence type="ECO:0000256" key="3">
    <source>
        <dbReference type="ARBA" id="ARBA00007063"/>
    </source>
</evidence>
<evidence type="ECO:0000256" key="9">
    <source>
        <dbReference type="ARBA" id="ARBA00023136"/>
    </source>
</evidence>
<comment type="catalytic activity">
    <reaction evidence="11">
        <text>an alpha-D-Man-(1-&gt;2)-alpha-D-Man-(1-&gt;2)-alpha-D-Man-(1-&gt;3)-[alpha-D-Man-(1-&gt;2)-alpha-D-Man-(1-&gt;3)-alpha-D-Man-(1-&gt;6)]-beta-D-Man-(1-&gt;4)-beta-D-GlcNAc-(1-&gt;4)-alpha-D-GlcNAc-diphospho-di-trans,poly-cis-dolichol + a di-trans,poly-cis-dolichyl beta-D-mannosyl phosphate = an alpha-D-Man-(1-&gt;2)-alpha-D-Man-(1-&gt;2)-alpha-D-Man-(1-&gt;3)-[alpha-D-Man-(1-&gt;2)-alpha-D-Man-(1-&gt;3)-[alpha-D-Man-(1-&gt;6)]-alpha-D-Man-(1-&gt;6)]-beta-D-Man-(1-&gt;4)-beta-D-GlcNAc-(1-&gt;4)-alpha-D-GlcNAc-diphospho-di-trans,poly-cis-dolichol + a di-trans,poly-cis-dolichyl phosphate + H(+)</text>
        <dbReference type="Rhea" id="RHEA:29535"/>
        <dbReference type="Rhea" id="RHEA-COMP:19498"/>
        <dbReference type="Rhea" id="RHEA-COMP:19501"/>
        <dbReference type="Rhea" id="RHEA-COMP:19518"/>
        <dbReference type="Rhea" id="RHEA-COMP:19519"/>
        <dbReference type="ChEBI" id="CHEBI:15378"/>
        <dbReference type="ChEBI" id="CHEBI:57683"/>
        <dbReference type="ChEBI" id="CHEBI:58211"/>
        <dbReference type="ChEBI" id="CHEBI:132517"/>
        <dbReference type="ChEBI" id="CHEBI:132519"/>
        <dbReference type="EC" id="2.4.1.260"/>
    </reaction>
    <physiologicalReaction direction="left-to-right" evidence="11">
        <dbReference type="Rhea" id="RHEA:29536"/>
    </physiologicalReaction>
</comment>
<keyword evidence="9 12" id="KW-0472">Membrane</keyword>
<keyword evidence="4 12" id="KW-0328">Glycosyltransferase</keyword>
<feature type="transmembrane region" description="Helical" evidence="12">
    <location>
        <begin position="92"/>
        <end position="114"/>
    </location>
</feature>
<dbReference type="InterPro" id="IPR005599">
    <property type="entry name" value="GPI_mannosylTrfase"/>
</dbReference>
<dbReference type="EC" id="2.4.1.-" evidence="12"/>
<protein>
    <recommendedName>
        <fullName evidence="12">Mannosyltransferase</fullName>
        <ecNumber evidence="12">2.4.1.-</ecNumber>
    </recommendedName>
</protein>
<accession>A0A3Q7EKC0</accession>
<dbReference type="AlphaFoldDB" id="A0A3Q7EKC0"/>
<keyword evidence="6 12" id="KW-0812">Transmembrane</keyword>
<keyword evidence="7 12" id="KW-0256">Endoplasmic reticulum</keyword>
<dbReference type="InParanoid" id="A0A3Q7EKC0"/>
<evidence type="ECO:0000313" key="14">
    <source>
        <dbReference type="Proteomes" id="UP000004994"/>
    </source>
</evidence>
<dbReference type="PANTHER" id="PTHR22760">
    <property type="entry name" value="GLYCOSYLTRANSFERASE"/>
    <property type="match status" value="1"/>
</dbReference>
<comment type="subcellular location">
    <subcellularLocation>
        <location evidence="1 12">Endoplasmic reticulum membrane</location>
        <topology evidence="1 12">Multi-pass membrane protein</topology>
    </subcellularLocation>
</comment>
<reference evidence="13" key="2">
    <citation type="submission" date="2019-01" db="UniProtKB">
        <authorList>
            <consortium name="EnsemblPlants"/>
        </authorList>
    </citation>
    <scope>IDENTIFICATION</scope>
    <source>
        <strain evidence="13">cv. Heinz 1706</strain>
    </source>
</reference>
<comment type="caution">
    <text evidence="12">Lacks conserved residue(s) required for the propagation of feature annotation.</text>
</comment>
<proteinExistence type="inferred from homology"/>
<dbReference type="STRING" id="4081.A0A3Q7EKC0"/>
<dbReference type="GO" id="GO:0006487">
    <property type="term" value="P:protein N-linked glycosylation"/>
    <property type="evidence" value="ECO:0000318"/>
    <property type="project" value="GO_Central"/>
</dbReference>
<evidence type="ECO:0000256" key="2">
    <source>
        <dbReference type="ARBA" id="ARBA00004922"/>
    </source>
</evidence>
<keyword evidence="5" id="KW-0808">Transferase</keyword>
<feature type="transmembrane region" description="Helical" evidence="12">
    <location>
        <begin position="60"/>
        <end position="80"/>
    </location>
</feature>
<sequence>MKILLHLTEQASNHHVVAVLGTWGSTGQKGFLLHPSSSIICSNVLKASAQVYDNVVELRFIISSIPVFNFAAAVAAGRLYNNRKKSFWKFLYIAMLGLILGSLACTAVFFMASYENYPSGYALKALHRIGLHMIICTHDVLENGRNLGYICNFSRVPAVFGNSHPLYFPAYNVELNLCLGGVTKNSDELRVHIDTFSAMNGISRFCEYNYPWSCNLTSKIAPLGIDCKVLVIGNRSDIFSFVRLRHYGHFPDVERSRQRRVQHVLTVRENPMSRGSHVGSILEAKLPCLLPPCVDLLFMISSSSLCQSLRRCRCTALKLFPSMLDKFQCHVMEDNFDSIATVALAPQF</sequence>
<dbReference type="GO" id="GO:0052917">
    <property type="term" value="F:dol-P-Man:Man(7)GlcNAc(2)-PP-Dol alpha-1,6-mannosyltransferase activity"/>
    <property type="evidence" value="ECO:0007669"/>
    <property type="project" value="UniProtKB-EC"/>
</dbReference>
<evidence type="ECO:0000256" key="5">
    <source>
        <dbReference type="ARBA" id="ARBA00022679"/>
    </source>
</evidence>
<reference evidence="13" key="1">
    <citation type="journal article" date="2012" name="Nature">
        <title>The tomato genome sequence provides insights into fleshy fruit evolution.</title>
        <authorList>
            <consortium name="Tomato Genome Consortium"/>
        </authorList>
    </citation>
    <scope>NUCLEOTIDE SEQUENCE [LARGE SCALE GENOMIC DNA]</scope>
    <source>
        <strain evidence="13">cv. Heinz 1706</strain>
    </source>
</reference>
<name>A0A3Q7EKC0_SOLLC</name>
<comment type="pathway">
    <text evidence="2">Protein modification; protein glycosylation.</text>
</comment>
<dbReference type="Gramene" id="Solyc01g089903.1.1">
    <property type="protein sequence ID" value="Solyc01g089903.1.1"/>
    <property type="gene ID" value="Solyc01g089903.1"/>
</dbReference>
<evidence type="ECO:0000256" key="7">
    <source>
        <dbReference type="ARBA" id="ARBA00022824"/>
    </source>
</evidence>
<evidence type="ECO:0000256" key="10">
    <source>
        <dbReference type="ARBA" id="ARBA00044721"/>
    </source>
</evidence>
<evidence type="ECO:0000313" key="13">
    <source>
        <dbReference type="EnsemblPlants" id="Solyc01g089903.1.1"/>
    </source>
</evidence>
<evidence type="ECO:0000256" key="4">
    <source>
        <dbReference type="ARBA" id="ARBA00022676"/>
    </source>
</evidence>
<dbReference type="GO" id="GO:0000009">
    <property type="term" value="F:alpha-1,6-mannosyltransferase activity"/>
    <property type="evidence" value="ECO:0000318"/>
    <property type="project" value="GO_Central"/>
</dbReference>
<dbReference type="Proteomes" id="UP000004994">
    <property type="component" value="Chromosome 1"/>
</dbReference>
<organism evidence="13">
    <name type="scientific">Solanum lycopersicum</name>
    <name type="common">Tomato</name>
    <name type="synonym">Lycopersicon esculentum</name>
    <dbReference type="NCBI Taxonomy" id="4081"/>
    <lineage>
        <taxon>Eukaryota</taxon>
        <taxon>Viridiplantae</taxon>
        <taxon>Streptophyta</taxon>
        <taxon>Embryophyta</taxon>
        <taxon>Tracheophyta</taxon>
        <taxon>Spermatophyta</taxon>
        <taxon>Magnoliopsida</taxon>
        <taxon>eudicotyledons</taxon>
        <taxon>Gunneridae</taxon>
        <taxon>Pentapetalae</taxon>
        <taxon>asterids</taxon>
        <taxon>lamiids</taxon>
        <taxon>Solanales</taxon>
        <taxon>Solanaceae</taxon>
        <taxon>Solanoideae</taxon>
        <taxon>Solaneae</taxon>
        <taxon>Solanum</taxon>
        <taxon>Solanum subgen. Lycopersicon</taxon>
    </lineage>
</organism>
<comment type="similarity">
    <text evidence="3 12">Belongs to the glycosyltransferase 22 family.</text>
</comment>
<evidence type="ECO:0000256" key="12">
    <source>
        <dbReference type="RuleBase" id="RU363075"/>
    </source>
</evidence>
<dbReference type="GO" id="GO:0005789">
    <property type="term" value="C:endoplasmic reticulum membrane"/>
    <property type="evidence" value="ECO:0000318"/>
    <property type="project" value="GO_Central"/>
</dbReference>
<keyword evidence="14" id="KW-1185">Reference proteome</keyword>
<evidence type="ECO:0000256" key="6">
    <source>
        <dbReference type="ARBA" id="ARBA00022692"/>
    </source>
</evidence>
<comment type="function">
    <text evidence="10">Mannosyltransferase that operates in the biosynthetic pathway of dolichol-linked oligosaccharides, the glycan precursors employed in protein asparagine (N)-glycosylation. The assembly of dolichol-linked oligosaccharides begins on the cytosolic side of the endoplasmic reticulum membrane and finishes in its lumen. The sequential addition of sugars to dolichol pyrophosphate produces dolichol-linked oligosaccharides containing fourteen sugars, including two GlcNAcs, nine mannoses and three glucoses. Once assembled, the oligosaccharide is transferred from the lipid to nascent proteins by oligosaccharyltransferases. In the lumen of the endoplasmic reticulum, adds the eighth mannose residue in an alpha-1,6 linkage onto Man(7)GlcNAc(2)-PP-dolichol to produce Man(8)GlcNAc(2)-PP-dolichol.</text>
</comment>
<keyword evidence="8 12" id="KW-1133">Transmembrane helix</keyword>
<dbReference type="PANTHER" id="PTHR22760:SF1">
    <property type="entry name" value="DOL-P-MAN:MAN(7)GLCNAC(2)-PP-DOL ALPHA-1,6-MANNOSYLTRANSFERASE"/>
    <property type="match status" value="1"/>
</dbReference>
<evidence type="ECO:0000256" key="8">
    <source>
        <dbReference type="ARBA" id="ARBA00022989"/>
    </source>
</evidence>